<dbReference type="AlphaFoldDB" id="A0A1I4GUJ4"/>
<dbReference type="InterPro" id="IPR012674">
    <property type="entry name" value="Calycin"/>
</dbReference>
<dbReference type="GO" id="GO:0008289">
    <property type="term" value="F:lipid binding"/>
    <property type="evidence" value="ECO:0007669"/>
    <property type="project" value="UniProtKB-UniRule"/>
</dbReference>
<evidence type="ECO:0000313" key="4">
    <source>
        <dbReference type="EMBL" id="SFL33694.1"/>
    </source>
</evidence>
<dbReference type="InterPro" id="IPR002446">
    <property type="entry name" value="Lipocalin_bac"/>
</dbReference>
<dbReference type="Proteomes" id="UP000198851">
    <property type="component" value="Unassembled WGS sequence"/>
</dbReference>
<name>A0A1I4GUJ4_9RHOB</name>
<dbReference type="Pfam" id="PF08212">
    <property type="entry name" value="Lipocalin_2"/>
    <property type="match status" value="1"/>
</dbReference>
<dbReference type="PANTHER" id="PTHR10612">
    <property type="entry name" value="APOLIPOPROTEIN D"/>
    <property type="match status" value="1"/>
</dbReference>
<comment type="subcellular location">
    <subcellularLocation>
        <location evidence="2">Cell outer membrane</location>
    </subcellularLocation>
</comment>
<dbReference type="CDD" id="cd19438">
    <property type="entry name" value="lipocalin_Blc-like"/>
    <property type="match status" value="1"/>
</dbReference>
<dbReference type="Gene3D" id="2.40.128.20">
    <property type="match status" value="1"/>
</dbReference>
<keyword evidence="2" id="KW-0446">Lipid-binding</keyword>
<keyword evidence="2 4" id="KW-0449">Lipoprotein</keyword>
<organism evidence="4 5">
    <name type="scientific">Shimia haliotis</name>
    <dbReference type="NCBI Taxonomy" id="1280847"/>
    <lineage>
        <taxon>Bacteria</taxon>
        <taxon>Pseudomonadati</taxon>
        <taxon>Pseudomonadota</taxon>
        <taxon>Alphaproteobacteria</taxon>
        <taxon>Rhodobacterales</taxon>
        <taxon>Roseobacteraceae</taxon>
    </lineage>
</organism>
<dbReference type="PRINTS" id="PR01171">
    <property type="entry name" value="BCTLIPOCALIN"/>
</dbReference>
<dbReference type="InterPro" id="IPR022271">
    <property type="entry name" value="Lipocalin_ApoD"/>
</dbReference>
<dbReference type="PANTHER" id="PTHR10612:SF34">
    <property type="entry name" value="APOLIPOPROTEIN D"/>
    <property type="match status" value="1"/>
</dbReference>
<dbReference type="PIRSF" id="PIRSF036893">
    <property type="entry name" value="Lipocalin_ApoD"/>
    <property type="match status" value="1"/>
</dbReference>
<keyword evidence="2" id="KW-0732">Signal</keyword>
<evidence type="ECO:0000259" key="3">
    <source>
        <dbReference type="Pfam" id="PF08212"/>
    </source>
</evidence>
<dbReference type="InterPro" id="IPR022272">
    <property type="entry name" value="Lipocalin_CS"/>
</dbReference>
<proteinExistence type="inferred from homology"/>
<evidence type="ECO:0000313" key="5">
    <source>
        <dbReference type="Proteomes" id="UP000198851"/>
    </source>
</evidence>
<dbReference type="STRING" id="1280847.SAMN04488036_1107"/>
<keyword evidence="2" id="KW-0472">Membrane</keyword>
<sequence>MKGTPMRRNQMFAFALAAIATLGTTTTATAERYRDRSVEITAVETLDLDRYLGKWHEIARFPNRFEKGCEGVTAEYALRDDGKVSVLNTCREGGPSGPANSAEGEAWVVEGGKLKVTFVPWLPFARGDYWVLWIDEAYSVVAIGNPSGKTGWILARSPKISKEQRAAAEAALTKNGYDASKLYNVAQPPG</sequence>
<keyword evidence="2" id="KW-0998">Cell outer membrane</keyword>
<comment type="subunit">
    <text evidence="2">Homodimer.</text>
</comment>
<protein>
    <recommendedName>
        <fullName evidence="2">Outer membrane lipoprotein Blc</fullName>
    </recommendedName>
</protein>
<comment type="similarity">
    <text evidence="1 2">Belongs to the calycin superfamily. Lipocalin family.</text>
</comment>
<dbReference type="GO" id="GO:0006950">
    <property type="term" value="P:response to stress"/>
    <property type="evidence" value="ECO:0007669"/>
    <property type="project" value="UniProtKB-ARBA"/>
</dbReference>
<evidence type="ECO:0000256" key="2">
    <source>
        <dbReference type="PIRNR" id="PIRNR036893"/>
    </source>
</evidence>
<dbReference type="SUPFAM" id="SSF50814">
    <property type="entry name" value="Lipocalins"/>
    <property type="match status" value="1"/>
</dbReference>
<accession>A0A1I4GUJ4</accession>
<keyword evidence="5" id="KW-1185">Reference proteome</keyword>
<comment type="function">
    <text evidence="2">Involved in the storage or transport of lipids necessary for membrane maintenance under stressful conditions. Displays a binding preference for lysophospholipids.</text>
</comment>
<feature type="signal peptide" evidence="2">
    <location>
        <begin position="1"/>
        <end position="30"/>
    </location>
</feature>
<dbReference type="InterPro" id="IPR000566">
    <property type="entry name" value="Lipocln_cytosolic_FA-bd_dom"/>
</dbReference>
<feature type="domain" description="Lipocalin/cytosolic fatty-acid binding" evidence="3">
    <location>
        <begin position="46"/>
        <end position="187"/>
    </location>
</feature>
<dbReference type="EMBL" id="FOSZ01000010">
    <property type="protein sequence ID" value="SFL33694.1"/>
    <property type="molecule type" value="Genomic_DNA"/>
</dbReference>
<dbReference type="InterPro" id="IPR047202">
    <property type="entry name" value="Lipocalin_Blc-like_dom"/>
</dbReference>
<dbReference type="RefSeq" id="WP_244503660.1">
    <property type="nucleotide sequence ID" value="NZ_FOSZ01000010.1"/>
</dbReference>
<feature type="chain" id="PRO_5013436474" description="Outer membrane lipoprotein Blc" evidence="2">
    <location>
        <begin position="31"/>
        <end position="190"/>
    </location>
</feature>
<dbReference type="GO" id="GO:0009279">
    <property type="term" value="C:cell outer membrane"/>
    <property type="evidence" value="ECO:0007669"/>
    <property type="project" value="UniProtKB-SubCell"/>
</dbReference>
<dbReference type="PROSITE" id="PS00213">
    <property type="entry name" value="LIPOCALIN"/>
    <property type="match status" value="1"/>
</dbReference>
<reference evidence="5" key="1">
    <citation type="submission" date="2016-10" db="EMBL/GenBank/DDBJ databases">
        <authorList>
            <person name="Varghese N."/>
            <person name="Submissions S."/>
        </authorList>
    </citation>
    <scope>NUCLEOTIDE SEQUENCE [LARGE SCALE GENOMIC DNA]</scope>
    <source>
        <strain evidence="5">DSM 28453</strain>
    </source>
</reference>
<evidence type="ECO:0000256" key="1">
    <source>
        <dbReference type="ARBA" id="ARBA00006889"/>
    </source>
</evidence>
<gene>
    <name evidence="4" type="ORF">SAMN04488036_1107</name>
</gene>